<feature type="non-terminal residue" evidence="2">
    <location>
        <position position="1"/>
    </location>
</feature>
<proteinExistence type="predicted"/>
<comment type="caution">
    <text evidence="2">The sequence shown here is derived from an EMBL/GenBank/DDBJ whole genome shotgun (WGS) entry which is preliminary data.</text>
</comment>
<name>A0A8S3J6P2_9BILA</name>
<reference evidence="2" key="1">
    <citation type="submission" date="2021-02" db="EMBL/GenBank/DDBJ databases">
        <authorList>
            <person name="Nowell W R."/>
        </authorList>
    </citation>
    <scope>NUCLEOTIDE SEQUENCE</scope>
</reference>
<feature type="non-terminal residue" evidence="2">
    <location>
        <position position="55"/>
    </location>
</feature>
<dbReference type="EMBL" id="CAJOBH010287617">
    <property type="protein sequence ID" value="CAF5177148.1"/>
    <property type="molecule type" value="Genomic_DNA"/>
</dbReference>
<dbReference type="EMBL" id="CAJOBJ010355612">
    <property type="protein sequence ID" value="CAF5213761.1"/>
    <property type="molecule type" value="Genomic_DNA"/>
</dbReference>
<evidence type="ECO:0000313" key="2">
    <source>
        <dbReference type="EMBL" id="CAF5213761.1"/>
    </source>
</evidence>
<dbReference type="Proteomes" id="UP000681720">
    <property type="component" value="Unassembled WGS sequence"/>
</dbReference>
<protein>
    <submittedName>
        <fullName evidence="2">Uncharacterized protein</fullName>
    </submittedName>
</protein>
<sequence length="55" mass="6252">SNIIRSDDTYAKDRIRSAPLKRNGINPAVITVSNIKLNNFLRLSSLKEALRQIEK</sequence>
<dbReference type="Proteomes" id="UP000681967">
    <property type="component" value="Unassembled WGS sequence"/>
</dbReference>
<evidence type="ECO:0000313" key="1">
    <source>
        <dbReference type="EMBL" id="CAF5177148.1"/>
    </source>
</evidence>
<gene>
    <name evidence="1" type="ORF">BYL167_LOCUS78382</name>
    <name evidence="2" type="ORF">GIL414_LOCUS80742</name>
</gene>
<dbReference type="AlphaFoldDB" id="A0A8S3J6P2"/>
<organism evidence="2 3">
    <name type="scientific">Rotaria magnacalcarata</name>
    <dbReference type="NCBI Taxonomy" id="392030"/>
    <lineage>
        <taxon>Eukaryota</taxon>
        <taxon>Metazoa</taxon>
        <taxon>Spiralia</taxon>
        <taxon>Gnathifera</taxon>
        <taxon>Rotifera</taxon>
        <taxon>Eurotatoria</taxon>
        <taxon>Bdelloidea</taxon>
        <taxon>Philodinida</taxon>
        <taxon>Philodinidae</taxon>
        <taxon>Rotaria</taxon>
    </lineage>
</organism>
<evidence type="ECO:0000313" key="3">
    <source>
        <dbReference type="Proteomes" id="UP000681720"/>
    </source>
</evidence>
<accession>A0A8S3J6P2</accession>